<dbReference type="InterPro" id="IPR005821">
    <property type="entry name" value="Ion_trans_dom"/>
</dbReference>
<feature type="transmembrane region" description="Helical" evidence="5">
    <location>
        <begin position="668"/>
        <end position="686"/>
    </location>
</feature>
<feature type="transmembrane region" description="Helical" evidence="5">
    <location>
        <begin position="633"/>
        <end position="653"/>
    </location>
</feature>
<dbReference type="Proteomes" id="UP000035642">
    <property type="component" value="Unassembled WGS sequence"/>
</dbReference>
<feature type="transmembrane region" description="Helical" evidence="5">
    <location>
        <begin position="368"/>
        <end position="390"/>
    </location>
</feature>
<keyword evidence="3 5" id="KW-1133">Transmembrane helix</keyword>
<evidence type="ECO:0000256" key="4">
    <source>
        <dbReference type="ARBA" id="ARBA00023136"/>
    </source>
</evidence>
<dbReference type="FunFam" id="1.10.287.70:FF:000061">
    <property type="entry name" value="Sodium leak channel non-selective protein"/>
    <property type="match status" value="1"/>
</dbReference>
<keyword evidence="7" id="KW-1185">Reference proteome</keyword>
<reference evidence="8" key="2">
    <citation type="submission" date="2016-04" db="UniProtKB">
        <authorList>
            <consortium name="WormBaseParasite"/>
        </authorList>
    </citation>
    <scope>IDENTIFICATION</scope>
</reference>
<sequence length="895" mass="104292">LPLLYRLFCDKIMNINKVEEYILKGCFFLKIVLSLFVAVILDNLEMDEELKKVKQLRARETTSMRSTLPWRLRVFEKFPTRPQMAAMKRWVRFVRKQERSEKRNTENWKRYALTNLSLRDNTFVGEILNAMRTKQMYNENGDLSCPSDSAPKKELKQGEIDIRALQQKRHLAEITRTRIEEDMRENHPFFDRPLFLIGRASRLYDSCDDGSNGSTKAKRRFKEIRTLIGIMPYLDWGMVTVTIFSCISMLFESPWPTTGENLVMNNLYLQIADYVFVLTMTFELLVKIVANGLFFTPKAVVSDVGGVMTMFIYFTSVAFLKWMPRHVEINSFAQLLMIFRAMRPLRVYTLVPHIRRVVLEFFRGFKEILLVTILMIVVMFIFASFGVQIVGGKLAACNDPTIKSRENCTGVFWQKIFVTRLEVYGKDDEDMHPKILVPRVWTNPRNFNFDHVGNAMLALFETLSYKGWNVIRDILWNRQGPWAVVFIHIYVFIGCMIGLTLFVGVVIANYTENRGTALLTVDQRRWHDLKSRLKMAQPLHVPPKPSESARLGTIFYELTLSRRFSQVFAFLVLLNSACLIVPWNVEEEGERSTILFSVTALSASINILFAVEIILKVLAFTFNGFWQSRRNRIDLLITVFGLSWIFLHFFVAVPSSSFDAAPRTKLKTFTYTFGYIIVILRFFTIASRNSTLKMLMLTVVMGMFRSFFIITAMFLLVLFYAYTGVILFGMVKYGQAVSKHVNFRTGSEALVVLFRSITGEDWNDIMHDCMRSPPFCYWQEGMNYWNTDCGNYYGAIIYFCSFYLIITYIVRNLLVAIIMENFSLFYSSEEDALLSYADIRNFQLVWNMVDREQKRSIPVGRVKFLLRLLKVDVFQSRERKKKRTIGTPELSRSSY</sequence>
<dbReference type="Pfam" id="PF00520">
    <property type="entry name" value="Ion_trans"/>
    <property type="match status" value="2"/>
</dbReference>
<proteinExistence type="predicted"/>
<feature type="transmembrane region" description="Helical" evidence="5">
    <location>
        <begin position="21"/>
        <end position="41"/>
    </location>
</feature>
<dbReference type="Gene3D" id="1.10.287.70">
    <property type="match status" value="2"/>
</dbReference>
<feature type="transmembrane region" description="Helical" evidence="5">
    <location>
        <begin position="792"/>
        <end position="810"/>
    </location>
</feature>
<dbReference type="STRING" id="6313.A0A158PC78"/>
<comment type="subcellular location">
    <subcellularLocation>
        <location evidence="1">Membrane</location>
        <topology evidence="1">Multi-pass membrane protein</topology>
    </subcellularLocation>
</comment>
<dbReference type="GO" id="GO:0005261">
    <property type="term" value="F:monoatomic cation channel activity"/>
    <property type="evidence" value="ECO:0007669"/>
    <property type="project" value="InterPro"/>
</dbReference>
<feature type="transmembrane region" description="Helical" evidence="5">
    <location>
        <begin position="226"/>
        <end position="251"/>
    </location>
</feature>
<dbReference type="PANTHER" id="PTHR46141">
    <property type="entry name" value="SODIUM LEAK CHANNEL NON-SELECTIVE PROTEIN"/>
    <property type="match status" value="1"/>
</dbReference>
<feature type="transmembrane region" description="Helical" evidence="5">
    <location>
        <begin position="567"/>
        <end position="585"/>
    </location>
</feature>
<dbReference type="GO" id="GO:0032230">
    <property type="term" value="P:positive regulation of synaptic transmission, GABAergic"/>
    <property type="evidence" value="ECO:0007669"/>
    <property type="project" value="TreeGrafter"/>
</dbReference>
<dbReference type="InterPro" id="IPR028823">
    <property type="entry name" value="NALCN"/>
</dbReference>
<evidence type="ECO:0000313" key="7">
    <source>
        <dbReference type="Proteomes" id="UP000035642"/>
    </source>
</evidence>
<dbReference type="GO" id="GO:0005886">
    <property type="term" value="C:plasma membrane"/>
    <property type="evidence" value="ECO:0007669"/>
    <property type="project" value="TreeGrafter"/>
</dbReference>
<keyword evidence="2 5" id="KW-0812">Transmembrane</keyword>
<dbReference type="SUPFAM" id="SSF81324">
    <property type="entry name" value="Voltage-gated potassium channels"/>
    <property type="match status" value="2"/>
</dbReference>
<organism evidence="7 8">
    <name type="scientific">Angiostrongylus cantonensis</name>
    <name type="common">Rat lungworm</name>
    <dbReference type="NCBI Taxonomy" id="6313"/>
    <lineage>
        <taxon>Eukaryota</taxon>
        <taxon>Metazoa</taxon>
        <taxon>Ecdysozoa</taxon>
        <taxon>Nematoda</taxon>
        <taxon>Chromadorea</taxon>
        <taxon>Rhabditida</taxon>
        <taxon>Rhabditina</taxon>
        <taxon>Rhabditomorpha</taxon>
        <taxon>Strongyloidea</taxon>
        <taxon>Metastrongylidae</taxon>
        <taxon>Angiostrongylus</taxon>
    </lineage>
</organism>
<dbReference type="InterPro" id="IPR027359">
    <property type="entry name" value="Volt_channel_dom_sf"/>
</dbReference>
<keyword evidence="4 5" id="KW-0472">Membrane</keyword>
<feature type="transmembrane region" description="Helical" evidence="5">
    <location>
        <begin position="271"/>
        <end position="294"/>
    </location>
</feature>
<evidence type="ECO:0000256" key="1">
    <source>
        <dbReference type="ARBA" id="ARBA00004141"/>
    </source>
</evidence>
<dbReference type="Gene3D" id="1.20.120.350">
    <property type="entry name" value="Voltage-gated potassium channels. Chain C"/>
    <property type="match status" value="2"/>
</dbReference>
<dbReference type="GO" id="GO:0032224">
    <property type="term" value="P:positive regulation of synaptic transmission, cholinergic"/>
    <property type="evidence" value="ECO:0007669"/>
    <property type="project" value="TreeGrafter"/>
</dbReference>
<feature type="domain" description="Ion transport" evidence="6">
    <location>
        <begin position="232"/>
        <end position="512"/>
    </location>
</feature>
<evidence type="ECO:0000256" key="5">
    <source>
        <dbReference type="SAM" id="Phobius"/>
    </source>
</evidence>
<accession>A0A158PC78</accession>
<reference evidence="7" key="1">
    <citation type="submission" date="2012-09" db="EMBL/GenBank/DDBJ databases">
        <authorList>
            <person name="Martin A.A."/>
        </authorList>
    </citation>
    <scope>NUCLEOTIDE SEQUENCE</scope>
</reference>
<feature type="transmembrane region" description="Helical" evidence="5">
    <location>
        <begin position="707"/>
        <end position="731"/>
    </location>
</feature>
<name>A0A158PC78_ANGCA</name>
<dbReference type="WBParaSite" id="ACAC_0001205601-mRNA-1">
    <property type="protein sequence ID" value="ACAC_0001205601-mRNA-1"/>
    <property type="gene ID" value="ACAC_0001205601"/>
</dbReference>
<feature type="domain" description="Ion transport" evidence="6">
    <location>
        <begin position="563"/>
        <end position="829"/>
    </location>
</feature>
<feature type="transmembrane region" description="Helical" evidence="5">
    <location>
        <begin position="306"/>
        <end position="323"/>
    </location>
</feature>
<evidence type="ECO:0000256" key="2">
    <source>
        <dbReference type="ARBA" id="ARBA00022692"/>
    </source>
</evidence>
<dbReference type="PANTHER" id="PTHR46141:SF2">
    <property type="entry name" value="ION TRANSPORT DOMAIN-CONTAINING PROTEIN"/>
    <property type="match status" value="1"/>
</dbReference>
<dbReference type="FunFam" id="1.10.287.70:FF:000060">
    <property type="entry name" value="Sodium leak channel non-selective protein"/>
    <property type="match status" value="1"/>
</dbReference>
<dbReference type="AlphaFoldDB" id="A0A158PC78"/>
<evidence type="ECO:0000313" key="8">
    <source>
        <dbReference type="WBParaSite" id="ACAC_0001205601-mRNA-1"/>
    </source>
</evidence>
<protein>
    <submittedName>
        <fullName evidence="8">Sodium leak channel non-selective protein</fullName>
    </submittedName>
</protein>
<evidence type="ECO:0000256" key="3">
    <source>
        <dbReference type="ARBA" id="ARBA00022989"/>
    </source>
</evidence>
<evidence type="ECO:0000259" key="6">
    <source>
        <dbReference type="Pfam" id="PF00520"/>
    </source>
</evidence>
<feature type="transmembrane region" description="Helical" evidence="5">
    <location>
        <begin position="482"/>
        <end position="508"/>
    </location>
</feature>